<feature type="binding site" evidence="11">
    <location>
        <position position="154"/>
    </location>
    <ligand>
        <name>substrate</name>
    </ligand>
</feature>
<feature type="active site" description="Proton acceptor" evidence="10">
    <location>
        <position position="145"/>
    </location>
</feature>
<protein>
    <recommendedName>
        <fullName evidence="3 13">Fumarylacetoacetase</fullName>
        <ecNumber evidence="3 13">3.7.1.2</ecNumber>
    </recommendedName>
    <alternativeName>
        <fullName evidence="13">Fumarylacetoacetate hydrolase</fullName>
    </alternativeName>
</protein>
<dbReference type="AlphaFoldDB" id="A0A6A6UAR7"/>
<organism evidence="16 17">
    <name type="scientific">Microthyrium microscopicum</name>
    <dbReference type="NCBI Taxonomy" id="703497"/>
    <lineage>
        <taxon>Eukaryota</taxon>
        <taxon>Fungi</taxon>
        <taxon>Dikarya</taxon>
        <taxon>Ascomycota</taxon>
        <taxon>Pezizomycotina</taxon>
        <taxon>Dothideomycetes</taxon>
        <taxon>Dothideomycetes incertae sedis</taxon>
        <taxon>Microthyriales</taxon>
        <taxon>Microthyriaceae</taxon>
        <taxon>Microthyrium</taxon>
    </lineage>
</organism>
<dbReference type="GO" id="GO:0046872">
    <property type="term" value="F:metal ion binding"/>
    <property type="evidence" value="ECO:0007669"/>
    <property type="project" value="UniProtKB-UniRule"/>
</dbReference>
<feature type="binding site" evidence="12">
    <location>
        <position position="271"/>
    </location>
    <ligand>
        <name>Mg(2+)</name>
        <dbReference type="ChEBI" id="CHEBI:18420"/>
    </ligand>
</feature>
<feature type="binding site" evidence="12">
    <location>
        <position position="138"/>
    </location>
    <ligand>
        <name>Ca(2+)</name>
        <dbReference type="ChEBI" id="CHEBI:29108"/>
    </ligand>
</feature>
<evidence type="ECO:0000313" key="17">
    <source>
        <dbReference type="Proteomes" id="UP000799302"/>
    </source>
</evidence>
<dbReference type="InterPro" id="IPR005959">
    <property type="entry name" value="Fumarylacetoacetase"/>
</dbReference>
<dbReference type="EMBL" id="MU004237">
    <property type="protein sequence ID" value="KAF2668004.1"/>
    <property type="molecule type" value="Genomic_DNA"/>
</dbReference>
<evidence type="ECO:0000256" key="2">
    <source>
        <dbReference type="ARBA" id="ARBA00010211"/>
    </source>
</evidence>
<feature type="binding site" evidence="12">
    <location>
        <position position="247"/>
    </location>
    <ligand>
        <name>Mg(2+)</name>
        <dbReference type="ChEBI" id="CHEBI:18420"/>
    </ligand>
</feature>
<dbReference type="GO" id="GO:0004334">
    <property type="term" value="F:fumarylacetoacetase activity"/>
    <property type="evidence" value="ECO:0007669"/>
    <property type="project" value="UniProtKB-UniRule"/>
</dbReference>
<keyword evidence="17" id="KW-1185">Reference proteome</keyword>
<keyword evidence="7 12" id="KW-0460">Magnesium</keyword>
<evidence type="ECO:0000259" key="15">
    <source>
        <dbReference type="Pfam" id="PF09298"/>
    </source>
</evidence>
<comment type="similarity">
    <text evidence="2 13">Belongs to the FAH family.</text>
</comment>
<dbReference type="InterPro" id="IPR015377">
    <property type="entry name" value="Fumarylacetoacetase_N"/>
</dbReference>
<dbReference type="PANTHER" id="PTHR43069">
    <property type="entry name" value="FUMARYLACETOACETASE"/>
    <property type="match status" value="1"/>
</dbReference>
<dbReference type="SUPFAM" id="SSF56529">
    <property type="entry name" value="FAH"/>
    <property type="match status" value="1"/>
</dbReference>
<dbReference type="UniPathway" id="UPA00139">
    <property type="reaction ID" value="UER00341"/>
</dbReference>
<evidence type="ECO:0000256" key="11">
    <source>
        <dbReference type="PIRSR" id="PIRSR605959-2"/>
    </source>
</evidence>
<feature type="binding site" evidence="12">
    <location>
        <position position="267"/>
    </location>
    <ligand>
        <name>Mg(2+)</name>
        <dbReference type="ChEBI" id="CHEBI:18420"/>
    </ligand>
</feature>
<dbReference type="InterPro" id="IPR036663">
    <property type="entry name" value="Fumarylacetoacetase_C_sf"/>
</dbReference>
<dbReference type="InterPro" id="IPR011234">
    <property type="entry name" value="Fumarylacetoacetase-like_C"/>
</dbReference>
<feature type="binding site" evidence="12">
    <location>
        <position position="247"/>
    </location>
    <ligand>
        <name>Ca(2+)</name>
        <dbReference type="ChEBI" id="CHEBI:29108"/>
    </ligand>
</feature>
<dbReference type="OrthoDB" id="9971669at2759"/>
<evidence type="ECO:0000313" key="16">
    <source>
        <dbReference type="EMBL" id="KAF2668004.1"/>
    </source>
</evidence>
<evidence type="ECO:0000256" key="6">
    <source>
        <dbReference type="ARBA" id="ARBA00022837"/>
    </source>
</evidence>
<evidence type="ECO:0000259" key="14">
    <source>
        <dbReference type="Pfam" id="PF01557"/>
    </source>
</evidence>
<keyword evidence="5 13" id="KW-0378">Hydrolase</keyword>
<evidence type="ECO:0000256" key="13">
    <source>
        <dbReference type="RuleBase" id="RU366008"/>
    </source>
</evidence>
<evidence type="ECO:0000256" key="5">
    <source>
        <dbReference type="ARBA" id="ARBA00022801"/>
    </source>
</evidence>
<accession>A0A6A6UAR7</accession>
<reference evidence="16" key="1">
    <citation type="journal article" date="2020" name="Stud. Mycol.">
        <title>101 Dothideomycetes genomes: a test case for predicting lifestyles and emergence of pathogens.</title>
        <authorList>
            <person name="Haridas S."/>
            <person name="Albert R."/>
            <person name="Binder M."/>
            <person name="Bloem J."/>
            <person name="Labutti K."/>
            <person name="Salamov A."/>
            <person name="Andreopoulos B."/>
            <person name="Baker S."/>
            <person name="Barry K."/>
            <person name="Bills G."/>
            <person name="Bluhm B."/>
            <person name="Cannon C."/>
            <person name="Castanera R."/>
            <person name="Culley D."/>
            <person name="Daum C."/>
            <person name="Ezra D."/>
            <person name="Gonzalez J."/>
            <person name="Henrissat B."/>
            <person name="Kuo A."/>
            <person name="Liang C."/>
            <person name="Lipzen A."/>
            <person name="Lutzoni F."/>
            <person name="Magnuson J."/>
            <person name="Mondo S."/>
            <person name="Nolan M."/>
            <person name="Ohm R."/>
            <person name="Pangilinan J."/>
            <person name="Park H.-J."/>
            <person name="Ramirez L."/>
            <person name="Alfaro M."/>
            <person name="Sun H."/>
            <person name="Tritt A."/>
            <person name="Yoshinaga Y."/>
            <person name="Zwiers L.-H."/>
            <person name="Turgeon B."/>
            <person name="Goodwin S."/>
            <person name="Spatafora J."/>
            <person name="Crous P."/>
            <person name="Grigoriev I."/>
        </authorList>
    </citation>
    <scope>NUCLEOTIDE SEQUENCE</scope>
    <source>
        <strain evidence="16">CBS 115976</strain>
    </source>
</reference>
<feature type="binding site" evidence="11">
    <location>
        <position position="254"/>
    </location>
    <ligand>
        <name>substrate</name>
    </ligand>
</feature>
<gene>
    <name evidence="16" type="ORF">BT63DRAFT_403562</name>
</gene>
<dbReference type="PANTHER" id="PTHR43069:SF2">
    <property type="entry name" value="FUMARYLACETOACETASE"/>
    <property type="match status" value="1"/>
</dbReference>
<dbReference type="GO" id="GO:1902000">
    <property type="term" value="P:homogentisate catabolic process"/>
    <property type="evidence" value="ECO:0007669"/>
    <property type="project" value="TreeGrafter"/>
</dbReference>
<name>A0A6A6UAR7_9PEZI</name>
<dbReference type="GO" id="GO:0006572">
    <property type="term" value="P:L-tyrosine catabolic process"/>
    <property type="evidence" value="ECO:0007669"/>
    <property type="project" value="UniProtKB-UniRule"/>
</dbReference>
<dbReference type="Pfam" id="PF01557">
    <property type="entry name" value="FAA_hydrolase"/>
    <property type="match status" value="1"/>
</dbReference>
<proteinExistence type="inferred from homology"/>
<comment type="catalytic activity">
    <reaction evidence="13">
        <text>4-fumarylacetoacetate + H2O = acetoacetate + fumarate + H(+)</text>
        <dbReference type="Rhea" id="RHEA:10244"/>
        <dbReference type="ChEBI" id="CHEBI:13705"/>
        <dbReference type="ChEBI" id="CHEBI:15377"/>
        <dbReference type="ChEBI" id="CHEBI:15378"/>
        <dbReference type="ChEBI" id="CHEBI:18034"/>
        <dbReference type="ChEBI" id="CHEBI:29806"/>
        <dbReference type="EC" id="3.7.1.2"/>
    </reaction>
</comment>
<keyword evidence="6 12" id="KW-0106">Calcium</keyword>
<dbReference type="GO" id="GO:0006559">
    <property type="term" value="P:L-phenylalanine catabolic process"/>
    <property type="evidence" value="ECO:0007669"/>
    <property type="project" value="UniProtKB-UniRule"/>
</dbReference>
<sequence length="434" mass="46797">MAPRKSWVQYEPDSHFSLANIPFGIISTTDQPDTRSVAIAIGDYALNLATYSTSSLNVPSAIQALSSTFAQPTLNAFAAQGRSKTSEIRRILQEILTDEPSNEHASAKAAARSAKSDILIPFSSITLHIPFSIGDYTDFYVGLHHAMNCGRLMRGPGQELQPNYLHLPVGYHGRASSVVVSGTGISRPRGQILTAPGASEPVLDLCRKLDFELELGCFVAKANEMGTPVGVKRAFEEGLFGVVLMNDWSARDIQTWEMVPLGPFNAKNFGTSVSGWVVTMDALEPFLVPALQGDRPLLDYLQGDKESMVPDIKLDVTIETPAGTRQKVTNTTSRNLLFSFPQMLAHHTVGGCPFNTGDLLGSGTISGTERGSFGSLFEQTDGGKSMITIAEEPRTFLADGDTVIFSGVCGEEEYGMVGFGECKGTILENKTRMG</sequence>
<dbReference type="EC" id="3.7.1.2" evidence="3 13"/>
<dbReference type="Gene3D" id="2.30.30.230">
    <property type="entry name" value="Fumarylacetoacetase, N-terminal domain"/>
    <property type="match status" value="1"/>
</dbReference>
<comment type="cofactor">
    <cofactor evidence="13">
        <name>Mg(2+)</name>
        <dbReference type="ChEBI" id="CHEBI:18420"/>
    </cofactor>
    <cofactor evidence="13">
        <name>Ca(2+)</name>
        <dbReference type="ChEBI" id="CHEBI:29108"/>
    </cofactor>
</comment>
<keyword evidence="8 13" id="KW-0828">Tyrosine catabolism</keyword>
<evidence type="ECO:0000256" key="8">
    <source>
        <dbReference type="ARBA" id="ARBA00022878"/>
    </source>
</evidence>
<dbReference type="SUPFAM" id="SSF63433">
    <property type="entry name" value="Fumarylacetoacetate hydrolase, FAH, N-terminal domain"/>
    <property type="match status" value="1"/>
</dbReference>
<evidence type="ECO:0000256" key="12">
    <source>
        <dbReference type="PIRSR" id="PIRSR605959-3"/>
    </source>
</evidence>
<dbReference type="Gene3D" id="3.90.850.10">
    <property type="entry name" value="Fumarylacetoacetase-like, C-terminal domain"/>
    <property type="match status" value="1"/>
</dbReference>
<evidence type="ECO:0000256" key="7">
    <source>
        <dbReference type="ARBA" id="ARBA00022842"/>
    </source>
</evidence>
<evidence type="ECO:0000256" key="1">
    <source>
        <dbReference type="ARBA" id="ARBA00004782"/>
    </source>
</evidence>
<comment type="pathway">
    <text evidence="1 13">Amino-acid degradation; L-phenylalanine degradation; acetoacetate and fumarate from L-phenylalanine: step 6/6.</text>
</comment>
<evidence type="ECO:0000256" key="9">
    <source>
        <dbReference type="ARBA" id="ARBA00023232"/>
    </source>
</evidence>
<evidence type="ECO:0000256" key="4">
    <source>
        <dbReference type="ARBA" id="ARBA00022723"/>
    </source>
</evidence>
<dbReference type="Pfam" id="PF09298">
    <property type="entry name" value="FAA_hydrolase_N"/>
    <property type="match status" value="1"/>
</dbReference>
<feature type="binding site" evidence="12">
    <location>
        <position position="214"/>
    </location>
    <ligand>
        <name>Ca(2+)</name>
        <dbReference type="ChEBI" id="CHEBI:29108"/>
    </ligand>
</feature>
<feature type="domain" description="Fumarylacetoacetase N-terminal" evidence="15">
    <location>
        <begin position="19"/>
        <end position="130"/>
    </location>
</feature>
<feature type="binding site" evidence="11">
    <location>
        <position position="140"/>
    </location>
    <ligand>
        <name>substrate</name>
    </ligand>
</feature>
<feature type="binding site" evidence="12">
    <location>
        <position position="212"/>
    </location>
    <ligand>
        <name>Ca(2+)</name>
        <dbReference type="ChEBI" id="CHEBI:29108"/>
    </ligand>
</feature>
<feature type="domain" description="Fumarylacetoacetase-like C-terminal" evidence="14">
    <location>
        <begin position="144"/>
        <end position="422"/>
    </location>
</feature>
<keyword evidence="4 12" id="KW-0479">Metal-binding</keyword>
<evidence type="ECO:0000256" key="10">
    <source>
        <dbReference type="PIRSR" id="PIRSR605959-1"/>
    </source>
</evidence>
<evidence type="ECO:0000256" key="3">
    <source>
        <dbReference type="ARBA" id="ARBA00012094"/>
    </source>
</evidence>
<keyword evidence="9 13" id="KW-0585">Phenylalanine catabolism</keyword>
<dbReference type="InterPro" id="IPR036462">
    <property type="entry name" value="Fumarylacetoacetase_N_sf"/>
</dbReference>
<feature type="binding site" evidence="11">
    <location>
        <position position="364"/>
    </location>
    <ligand>
        <name>substrate</name>
    </ligand>
</feature>
<dbReference type="NCBIfam" id="TIGR01266">
    <property type="entry name" value="fum_ac_acetase"/>
    <property type="match status" value="1"/>
</dbReference>
<dbReference type="Proteomes" id="UP000799302">
    <property type="component" value="Unassembled WGS sequence"/>
</dbReference>